<sequence length="386" mass="42065">MLEAKSLRKALIPPSLIPNPSPGNLQSTRLALLVNGDASSCSVFIASGCRVYKIEVSLDDSVVTKGKESLLIPVQAHVIRSSEVDRCPHRSEIQSVVLAEGDGDNCLVMGTVDSYGHLIVSQLDAVGSDVGRLSYSVLPKDSGVGEGSWAGVCFSPIHWSTAAVARSFCKSIDIYDQDIHLRSLHTLWYPAALSFLGGSITGDGSASVVAVAEGSQLTIWDLRTNHNGGCVQRICGSVGDLIYAVCSSPSGAVAVGGSDRTVTIYDPRRLQAYLFHLQTPLVYTYKVLIMRFSVDSGRKTRKYSHLEETQIGWALVSVQIWIFWLDGVSLVASLWLMCGILNLFKHPLHLKCWKSIFSGKLKPWTCRNMHWVMQIICPGSQVKLSV</sequence>
<organism evidence="1 2">
    <name type="scientific">Dioscorea alata</name>
    <name type="common">Purple yam</name>
    <dbReference type="NCBI Taxonomy" id="55571"/>
    <lineage>
        <taxon>Eukaryota</taxon>
        <taxon>Viridiplantae</taxon>
        <taxon>Streptophyta</taxon>
        <taxon>Embryophyta</taxon>
        <taxon>Tracheophyta</taxon>
        <taxon>Spermatophyta</taxon>
        <taxon>Magnoliopsida</taxon>
        <taxon>Liliopsida</taxon>
        <taxon>Dioscoreales</taxon>
        <taxon>Dioscoreaceae</taxon>
        <taxon>Dioscorea</taxon>
    </lineage>
</organism>
<protein>
    <submittedName>
        <fullName evidence="1">WD40-repeat-containing domain-containing protein</fullName>
    </submittedName>
</protein>
<comment type="caution">
    <text evidence="1">The sequence shown here is derived from an EMBL/GenBank/DDBJ whole genome shotgun (WGS) entry which is preliminary data.</text>
</comment>
<accession>A0ACB7WCC7</accession>
<proteinExistence type="predicted"/>
<gene>
    <name evidence="1" type="ORF">IHE45_04G041600</name>
</gene>
<evidence type="ECO:0000313" key="1">
    <source>
        <dbReference type="EMBL" id="KAH7685474.1"/>
    </source>
</evidence>
<keyword evidence="2" id="KW-1185">Reference proteome</keyword>
<reference evidence="2" key="1">
    <citation type="journal article" date="2022" name="Nat. Commun.">
        <title>Chromosome evolution and the genetic basis of agronomically important traits in greater yam.</title>
        <authorList>
            <person name="Bredeson J.V."/>
            <person name="Lyons J.B."/>
            <person name="Oniyinde I.O."/>
            <person name="Okereke N.R."/>
            <person name="Kolade O."/>
            <person name="Nnabue I."/>
            <person name="Nwadili C.O."/>
            <person name="Hribova E."/>
            <person name="Parker M."/>
            <person name="Nwogha J."/>
            <person name="Shu S."/>
            <person name="Carlson J."/>
            <person name="Kariba R."/>
            <person name="Muthemba S."/>
            <person name="Knop K."/>
            <person name="Barton G.J."/>
            <person name="Sherwood A.V."/>
            <person name="Lopez-Montes A."/>
            <person name="Asiedu R."/>
            <person name="Jamnadass R."/>
            <person name="Muchugi A."/>
            <person name="Goodstein D."/>
            <person name="Egesi C.N."/>
            <person name="Featherston J."/>
            <person name="Asfaw A."/>
            <person name="Simpson G.G."/>
            <person name="Dolezel J."/>
            <person name="Hendre P.S."/>
            <person name="Van Deynze A."/>
            <person name="Kumar P.L."/>
            <person name="Obidiegwu J.E."/>
            <person name="Bhattacharjee R."/>
            <person name="Rokhsar D.S."/>
        </authorList>
    </citation>
    <scope>NUCLEOTIDE SEQUENCE [LARGE SCALE GENOMIC DNA]</scope>
    <source>
        <strain evidence="2">cv. TDa95/00328</strain>
    </source>
</reference>
<evidence type="ECO:0000313" key="2">
    <source>
        <dbReference type="Proteomes" id="UP000827976"/>
    </source>
</evidence>
<name>A0ACB7WCC7_DIOAL</name>
<dbReference type="Proteomes" id="UP000827976">
    <property type="component" value="Chromosome 4"/>
</dbReference>
<dbReference type="EMBL" id="CM037014">
    <property type="protein sequence ID" value="KAH7685474.1"/>
    <property type="molecule type" value="Genomic_DNA"/>
</dbReference>